<dbReference type="PANTHER" id="PTHR37326:SF1">
    <property type="entry name" value="BLL3975 PROTEIN"/>
    <property type="match status" value="1"/>
</dbReference>
<name>A0A0R1VKR9_9LACO</name>
<organism evidence="6 7">
    <name type="scientific">Liquorilactobacillus ghanensis DSM 18630</name>
    <dbReference type="NCBI Taxonomy" id="1423750"/>
    <lineage>
        <taxon>Bacteria</taxon>
        <taxon>Bacillati</taxon>
        <taxon>Bacillota</taxon>
        <taxon>Bacilli</taxon>
        <taxon>Lactobacillales</taxon>
        <taxon>Lactobacillaceae</taxon>
        <taxon>Liquorilactobacillus</taxon>
    </lineage>
</organism>
<comment type="cofactor">
    <cofactor evidence="1">
        <name>Zn(2+)</name>
        <dbReference type="ChEBI" id="CHEBI:29105"/>
    </cofactor>
</comment>
<gene>
    <name evidence="6" type="ORF">FC89_GL001072</name>
</gene>
<keyword evidence="7" id="KW-1185">Reference proteome</keyword>
<evidence type="ECO:0000259" key="5">
    <source>
        <dbReference type="Pfam" id="PF24827"/>
    </source>
</evidence>
<comment type="caution">
    <text evidence="6">The sequence shown here is derived from an EMBL/GenBank/DDBJ whole genome shotgun (WGS) entry which is preliminary data.</text>
</comment>
<keyword evidence="3" id="KW-0378">Hydrolase</keyword>
<sequence length="314" mass="35138">MTIIQSLFNQVSAGQKKHFLLSNEFGRLSIYIIKGTVPGPTVWIQAAEHGDELDGIYAIQQLVSTVSPRSIHGSIICLPIVNPTAFMIGHNRSPKDNVNLNRVYTKKSHPNSYSYRYGQWLIESIVSVSNYFIDLHGGGEYLDVASFATIPDDATAQTRRLVTQYLDIEAVLTGNKQSTAMLIDALTSRGIAALLLESGGTNQVQPEAIHTHITNILTCLCYWHILERIHRLKIYNPRIVKTIQEGYFDSLGLLQNWQKPGEILIRGEPIITYNDLKGQQHEMLTKLAQAIVLSVHTQSLIRKGQYAFLVGQID</sequence>
<accession>A0A0R1VKR9</accession>
<dbReference type="Gene3D" id="3.40.630.10">
    <property type="entry name" value="Zn peptidases"/>
    <property type="match status" value="1"/>
</dbReference>
<dbReference type="Proteomes" id="UP000051451">
    <property type="component" value="Unassembled WGS sequence"/>
</dbReference>
<evidence type="ECO:0000256" key="2">
    <source>
        <dbReference type="ARBA" id="ARBA00022723"/>
    </source>
</evidence>
<dbReference type="GeneID" id="98319093"/>
<keyword evidence="2" id="KW-0479">Metal-binding</keyword>
<dbReference type="GO" id="GO:0016788">
    <property type="term" value="F:hydrolase activity, acting on ester bonds"/>
    <property type="evidence" value="ECO:0007669"/>
    <property type="project" value="InterPro"/>
</dbReference>
<dbReference type="SUPFAM" id="SSF53187">
    <property type="entry name" value="Zn-dependent exopeptidases"/>
    <property type="match status" value="1"/>
</dbReference>
<evidence type="ECO:0000256" key="3">
    <source>
        <dbReference type="ARBA" id="ARBA00022801"/>
    </source>
</evidence>
<evidence type="ECO:0000313" key="7">
    <source>
        <dbReference type="Proteomes" id="UP000051451"/>
    </source>
</evidence>
<evidence type="ECO:0000313" key="6">
    <source>
        <dbReference type="EMBL" id="KRM06202.1"/>
    </source>
</evidence>
<protein>
    <recommendedName>
        <fullName evidence="5">Succinylglutamate desuccinylase/Aspartoacylase catalytic domain-containing protein</fullName>
    </recommendedName>
</protein>
<reference evidence="6 7" key="1">
    <citation type="journal article" date="2015" name="Genome Announc.">
        <title>Expanding the biotechnology potential of lactobacilli through comparative genomics of 213 strains and associated genera.</title>
        <authorList>
            <person name="Sun Z."/>
            <person name="Harris H.M."/>
            <person name="McCann A."/>
            <person name="Guo C."/>
            <person name="Argimon S."/>
            <person name="Zhang W."/>
            <person name="Yang X."/>
            <person name="Jeffery I.B."/>
            <person name="Cooney J.C."/>
            <person name="Kagawa T.F."/>
            <person name="Liu W."/>
            <person name="Song Y."/>
            <person name="Salvetti E."/>
            <person name="Wrobel A."/>
            <person name="Rasinkangas P."/>
            <person name="Parkhill J."/>
            <person name="Rea M.C."/>
            <person name="O'Sullivan O."/>
            <person name="Ritari J."/>
            <person name="Douillard F.P."/>
            <person name="Paul Ross R."/>
            <person name="Yang R."/>
            <person name="Briner A.E."/>
            <person name="Felis G.E."/>
            <person name="de Vos W.M."/>
            <person name="Barrangou R."/>
            <person name="Klaenhammer T.R."/>
            <person name="Caufield P.W."/>
            <person name="Cui Y."/>
            <person name="Zhang H."/>
            <person name="O'Toole P.W."/>
        </authorList>
    </citation>
    <scope>NUCLEOTIDE SEQUENCE [LARGE SCALE GENOMIC DNA]</scope>
    <source>
        <strain evidence="6 7">DSM 18630</strain>
    </source>
</reference>
<keyword evidence="4" id="KW-0862">Zinc</keyword>
<evidence type="ECO:0000256" key="1">
    <source>
        <dbReference type="ARBA" id="ARBA00001947"/>
    </source>
</evidence>
<dbReference type="Pfam" id="PF24827">
    <property type="entry name" value="AstE_AspA_cat"/>
    <property type="match status" value="1"/>
</dbReference>
<dbReference type="AlphaFoldDB" id="A0A0R1VKR9"/>
<feature type="domain" description="Succinylglutamate desuccinylase/Aspartoacylase catalytic" evidence="5">
    <location>
        <begin position="38"/>
        <end position="219"/>
    </location>
</feature>
<dbReference type="PANTHER" id="PTHR37326">
    <property type="entry name" value="BLL3975 PROTEIN"/>
    <property type="match status" value="1"/>
</dbReference>
<dbReference type="OrthoDB" id="9782876at2"/>
<dbReference type="RefSeq" id="WP_057871814.1">
    <property type="nucleotide sequence ID" value="NZ_AZGB01000016.1"/>
</dbReference>
<proteinExistence type="predicted"/>
<dbReference type="EMBL" id="AZGB01000016">
    <property type="protein sequence ID" value="KRM06202.1"/>
    <property type="molecule type" value="Genomic_DNA"/>
</dbReference>
<dbReference type="GO" id="GO:0046872">
    <property type="term" value="F:metal ion binding"/>
    <property type="evidence" value="ECO:0007669"/>
    <property type="project" value="UniProtKB-KW"/>
</dbReference>
<dbReference type="STRING" id="1423750.FC89_GL001072"/>
<evidence type="ECO:0000256" key="4">
    <source>
        <dbReference type="ARBA" id="ARBA00022833"/>
    </source>
</evidence>
<dbReference type="InterPro" id="IPR053138">
    <property type="entry name" value="N-alpha-Ac-DABA_deacetylase"/>
</dbReference>
<dbReference type="PATRIC" id="fig|1423750.3.peg.1097"/>
<dbReference type="InterPro" id="IPR055438">
    <property type="entry name" value="AstE_AspA_cat"/>
</dbReference>